<keyword evidence="3" id="KW-1185">Reference proteome</keyword>
<dbReference type="STRING" id="29529.SAMN04488122_2811"/>
<evidence type="ECO:0000313" key="3">
    <source>
        <dbReference type="Proteomes" id="UP000199310"/>
    </source>
</evidence>
<name>A0A1I0RH99_9BACT</name>
<dbReference type="Proteomes" id="UP000199310">
    <property type="component" value="Unassembled WGS sequence"/>
</dbReference>
<dbReference type="Gene3D" id="3.40.1740.10">
    <property type="entry name" value="VC0467-like"/>
    <property type="match status" value="1"/>
</dbReference>
<proteinExistence type="inferred from homology"/>
<dbReference type="SUPFAM" id="SSF143456">
    <property type="entry name" value="VC0467-like"/>
    <property type="match status" value="1"/>
</dbReference>
<dbReference type="RefSeq" id="WP_089895680.1">
    <property type="nucleotide sequence ID" value="NZ_FOJG01000001.1"/>
</dbReference>
<dbReference type="Pfam" id="PF02622">
    <property type="entry name" value="DUF179"/>
    <property type="match status" value="1"/>
</dbReference>
<dbReference type="PANTHER" id="PTHR30327:SF1">
    <property type="entry name" value="UPF0301 PROTEIN YQGE"/>
    <property type="match status" value="1"/>
</dbReference>
<dbReference type="GO" id="GO:0005829">
    <property type="term" value="C:cytosol"/>
    <property type="evidence" value="ECO:0007669"/>
    <property type="project" value="TreeGrafter"/>
</dbReference>
<reference evidence="3" key="1">
    <citation type="submission" date="2016-10" db="EMBL/GenBank/DDBJ databases">
        <authorList>
            <person name="Varghese N."/>
            <person name="Submissions S."/>
        </authorList>
    </citation>
    <scope>NUCLEOTIDE SEQUENCE [LARGE SCALE GENOMIC DNA]</scope>
    <source>
        <strain evidence="3">DSM 3695</strain>
    </source>
</reference>
<accession>A0A1I0RH99</accession>
<organism evidence="2 3">
    <name type="scientific">Chitinophaga arvensicola</name>
    <dbReference type="NCBI Taxonomy" id="29529"/>
    <lineage>
        <taxon>Bacteria</taxon>
        <taxon>Pseudomonadati</taxon>
        <taxon>Bacteroidota</taxon>
        <taxon>Chitinophagia</taxon>
        <taxon>Chitinophagales</taxon>
        <taxon>Chitinophagaceae</taxon>
        <taxon>Chitinophaga</taxon>
    </lineage>
</organism>
<evidence type="ECO:0000313" key="2">
    <source>
        <dbReference type="EMBL" id="SEW40046.1"/>
    </source>
</evidence>
<dbReference type="OrthoDB" id="9807486at2"/>
<dbReference type="PANTHER" id="PTHR30327">
    <property type="entry name" value="UNCHARACTERIZED PROTEIN YQGE"/>
    <property type="match status" value="1"/>
</dbReference>
<sequence>MKAGIYIRSTALLDDTYFEKTILFITEYNEKGAMAFVVNKPFPRRFNELAEFSDSPPFPLSEGGPVDLEHLYFIHRRPELIAGGVPVKEPVYFGGDFQTAVELMNNKGITEKDIRLFIGYCGWDANELEEEIAEGSWEILEEVELF</sequence>
<dbReference type="InterPro" id="IPR003774">
    <property type="entry name" value="AlgH-like"/>
</dbReference>
<dbReference type="AlphaFoldDB" id="A0A1I0RH99"/>
<dbReference type="EMBL" id="FOJG01000001">
    <property type="protein sequence ID" value="SEW40046.1"/>
    <property type="molecule type" value="Genomic_DNA"/>
</dbReference>
<gene>
    <name evidence="2" type="ORF">SAMN04488122_2811</name>
</gene>
<comment type="similarity">
    <text evidence="1">Belongs to the UPF0301 (AlgH) family.</text>
</comment>
<evidence type="ECO:0000256" key="1">
    <source>
        <dbReference type="ARBA" id="ARBA00009600"/>
    </source>
</evidence>
<protein>
    <submittedName>
        <fullName evidence="2">Putative transcriptional regulator</fullName>
    </submittedName>
</protein>